<dbReference type="PROSITE" id="PS50879">
    <property type="entry name" value="RNASE_H_1"/>
    <property type="match status" value="1"/>
</dbReference>
<dbReference type="Pfam" id="PF00078">
    <property type="entry name" value="RVT_1"/>
    <property type="match status" value="1"/>
</dbReference>
<dbReference type="PANTHER" id="PTHR36688:SF2">
    <property type="entry name" value="ENDONUCLEASE_EXONUCLEASE_PHOSPHATASE DOMAIN-CONTAINING PROTEIN"/>
    <property type="match status" value="1"/>
</dbReference>
<dbReference type="InterPro" id="IPR000477">
    <property type="entry name" value="RT_dom"/>
</dbReference>
<dbReference type="InterPro" id="IPR036691">
    <property type="entry name" value="Endo/exonu/phosph_ase_sf"/>
</dbReference>
<dbReference type="GO" id="GO:0004523">
    <property type="term" value="F:RNA-DNA hybrid ribonuclease activity"/>
    <property type="evidence" value="ECO:0007669"/>
    <property type="project" value="InterPro"/>
</dbReference>
<proteinExistence type="predicted"/>
<protein>
    <recommendedName>
        <fullName evidence="4">Retrovirus-related Pol polyprotein from type-1 retrotransposable element R1</fullName>
    </recommendedName>
</protein>
<dbReference type="GO" id="GO:0071897">
    <property type="term" value="P:DNA biosynthetic process"/>
    <property type="evidence" value="ECO:0007669"/>
    <property type="project" value="UniProtKB-ARBA"/>
</dbReference>
<dbReference type="InterPro" id="IPR043502">
    <property type="entry name" value="DNA/RNA_pol_sf"/>
</dbReference>
<feature type="domain" description="RNase H type-1" evidence="2">
    <location>
        <begin position="913"/>
        <end position="1043"/>
    </location>
</feature>
<dbReference type="SUPFAM" id="SSF56219">
    <property type="entry name" value="DNase I-like"/>
    <property type="match status" value="1"/>
</dbReference>
<dbReference type="CDD" id="cd01650">
    <property type="entry name" value="RT_nLTR_like"/>
    <property type="match status" value="1"/>
</dbReference>
<dbReference type="Gene3D" id="3.60.10.10">
    <property type="entry name" value="Endonuclease/exonuclease/phosphatase"/>
    <property type="match status" value="1"/>
</dbReference>
<dbReference type="CDD" id="cd09276">
    <property type="entry name" value="Rnase_HI_RT_non_LTR"/>
    <property type="match status" value="1"/>
</dbReference>
<reference evidence="3" key="2">
    <citation type="submission" date="2016-01" db="EMBL/GenBank/DDBJ databases">
        <authorList>
            <person name="Oliw E.H."/>
        </authorList>
    </citation>
    <scope>NUCLEOTIDE SEQUENCE</scope>
</reference>
<dbReference type="CDD" id="cd09077">
    <property type="entry name" value="R1-I-EN"/>
    <property type="match status" value="1"/>
</dbReference>
<dbReference type="InterPro" id="IPR012337">
    <property type="entry name" value="RNaseH-like_sf"/>
</dbReference>
<evidence type="ECO:0008006" key="4">
    <source>
        <dbReference type="Google" id="ProtNLM"/>
    </source>
</evidence>
<accession>A0A142LX24</accession>
<dbReference type="Pfam" id="PF00075">
    <property type="entry name" value="RNase_H"/>
    <property type="match status" value="1"/>
</dbReference>
<dbReference type="SUPFAM" id="SSF53098">
    <property type="entry name" value="Ribonuclease H-like"/>
    <property type="match status" value="1"/>
</dbReference>
<dbReference type="SUPFAM" id="SSF56672">
    <property type="entry name" value="DNA/RNA polymerases"/>
    <property type="match status" value="1"/>
</dbReference>
<dbReference type="Pfam" id="PF14529">
    <property type="entry name" value="Exo_endo_phos_2"/>
    <property type="match status" value="1"/>
</dbReference>
<dbReference type="InterPro" id="IPR036397">
    <property type="entry name" value="RNaseH_sf"/>
</dbReference>
<name>A0A142LX24_BACRY</name>
<dbReference type="GO" id="GO:0003676">
    <property type="term" value="F:nucleic acid binding"/>
    <property type="evidence" value="ECO:0007669"/>
    <property type="project" value="InterPro"/>
</dbReference>
<dbReference type="PROSITE" id="PS50878">
    <property type="entry name" value="RT_POL"/>
    <property type="match status" value="1"/>
</dbReference>
<feature type="domain" description="Reverse transcriptase" evidence="1">
    <location>
        <begin position="467"/>
        <end position="738"/>
    </location>
</feature>
<dbReference type="InterPro" id="IPR002156">
    <property type="entry name" value="RNaseH_domain"/>
</dbReference>
<organism evidence="3">
    <name type="scientific">Bactrocera tryoni</name>
    <name type="common">Queensland fruit fly</name>
    <name type="synonym">Tephritis tryoni</name>
    <dbReference type="NCBI Taxonomy" id="59916"/>
    <lineage>
        <taxon>Eukaryota</taxon>
        <taxon>Metazoa</taxon>
        <taxon>Ecdysozoa</taxon>
        <taxon>Arthropoda</taxon>
        <taxon>Hexapoda</taxon>
        <taxon>Insecta</taxon>
        <taxon>Pterygota</taxon>
        <taxon>Neoptera</taxon>
        <taxon>Endopterygota</taxon>
        <taxon>Diptera</taxon>
        <taxon>Brachycera</taxon>
        <taxon>Muscomorpha</taxon>
        <taxon>Tephritoidea</taxon>
        <taxon>Tephritidae</taxon>
        <taxon>Bactrocera</taxon>
        <taxon>Bactrocera</taxon>
    </lineage>
</organism>
<dbReference type="InterPro" id="IPR052560">
    <property type="entry name" value="RdDP_mobile_element"/>
</dbReference>
<evidence type="ECO:0000259" key="2">
    <source>
        <dbReference type="PROSITE" id="PS50879"/>
    </source>
</evidence>
<evidence type="ECO:0000259" key="1">
    <source>
        <dbReference type="PROSITE" id="PS50878"/>
    </source>
</evidence>
<dbReference type="GO" id="GO:0042575">
    <property type="term" value="C:DNA polymerase complex"/>
    <property type="evidence" value="ECO:0007669"/>
    <property type="project" value="UniProtKB-ARBA"/>
</dbReference>
<dbReference type="Gene3D" id="3.30.420.10">
    <property type="entry name" value="Ribonuclease H-like superfamily/Ribonuclease H"/>
    <property type="match status" value="1"/>
</dbReference>
<dbReference type="InterPro" id="IPR005135">
    <property type="entry name" value="Endo/exonuclease/phosphatase"/>
</dbReference>
<dbReference type="OrthoDB" id="8069644at2759"/>
<dbReference type="PANTHER" id="PTHR36688">
    <property type="entry name" value="ENDO/EXONUCLEASE/PHOSPHATASE DOMAIN-CONTAINING PROTEIN"/>
    <property type="match status" value="1"/>
</dbReference>
<evidence type="ECO:0000313" key="3">
    <source>
        <dbReference type="EMBL" id="AMS38350.1"/>
    </source>
</evidence>
<reference evidence="3" key="1">
    <citation type="journal article" date="2014" name="BMC Genomics">
        <title>The draft genome of the pest tephritid fruit fly Bactrocera tryoni: resources for the genomic analysis of hybridising species.</title>
        <authorList>
            <person name="Gilchrist A.S."/>
            <person name="Shearman D.C."/>
            <person name="Frommer M."/>
            <person name="Raphael K.A."/>
            <person name="Deshpande N.P."/>
            <person name="Wilkins M.R."/>
            <person name="Sherwin W.B."/>
            <person name="Sved J.A."/>
        </authorList>
    </citation>
    <scope>NUCLEOTIDE SEQUENCE</scope>
</reference>
<dbReference type="EMBL" id="KU543672">
    <property type="protein sequence ID" value="AMS38350.1"/>
    <property type="molecule type" value="Genomic_DNA"/>
</dbReference>
<sequence length="1198" mass="132841">MKFLQINLQHAKAASANLLLRLEQDGADVVLIQEPWLTGNGISGLRTKSHRLLAAKDAGRNRACMLVRNELTVFLLPNFSNADVVTAKLECDTGDFWLISAYMPHDDVVEPPPLLLRRTLAEASRNGAGVIIGSDANSRHSIWGSSDTNTRGESLFDFIVSENLRICNRGNSPTFVTAGREEVLDLTLASQGIAPLISNWRVLDDHSFSDHRYIGFSLVGEGPPRKSFRNPRNTDWEGYRRRLRQTLPRAPGVDSLATTDAVEEWVEVFSSACNAALESSCPLKTPKGRGKPQWWTMELSEIRASCRRLFNRARRSGLSDDWALYKTGLSIYKSELRKAKRISWKSFCEKVEGCHESSRFRRILAKNPVSLGYLKDVNGKWALSSEETLQMLLDAHFPSNTSSVRGSLGVPHDDCAAFVDLLDERHLTWAINSFKPFKSPGPDGIIPAQLQQAVKVSCSWLAPIYANCIRLGYIPGAWRRVKVTFIPKAGRGSHVTAKDFRPISLSSFLLKTLERLMDWYIRRRIPRDYLSGAQHAYRKGRSVDTALHTIVSWLEEAIEAKDFAVGTFLDIEGAFNNVLPEAVVTALDGLGVESNLKHLIFSLLCDRVIETEWGSARARRSVSRGTPQGGVLSPLLWILVVNDLLKKLEDRGCRVIAYADDVALMVKGKFLSTVYELTQGYLSVVTKWAVGSGLAINPNKTEMVLFSRRYKIPVAPLPQMGGIRLQPADTVKYLGLILDRKLSWKPNIEERAKKASIALYCCRGAIGKRWGLSPKVVLWLYDTIVKPIMFYGVFMWWRALEKTTLAKKLESVQRAALISMCGALRSTPTMALNAILHIVPVDIVGRCMAAKVAIRLRESGFLKEHVSEHSDILTHFDFIPDHLDHGVAKPNSGGSFSAHIPARELWVGRSRWRRGAVSFFTDGSKLGGKVGGGVYCQELSINSSFRLPDYCSVFQAEVAAIKVAVDLLLRSAASFREVTIHSDSRAAILALNSLTVRSGLVEECLTSLSIASSVFVIRLVWVPGHSGIAGNCKADELARKGTLEPLSVEWERVGAPVSSCVLLLDSWASRKLGQRRATIGTCAVAKAFWPKIDRKRSSDLFALSKASLSLVVGLLTGHCPIGVHAVRLGILPDAICRSCMEEDEVETTQHFLLDCPAFGRSRLKHLGAHTFRHPTELAGMEIKRLCKFVLATKRFANL</sequence>
<dbReference type="AlphaFoldDB" id="A0A142LX24"/>